<sequence length="80" mass="9014">MITLNTCPFVLNCASISQVLRMETGKGPRHFSRGKLNLDISRKRVKIIPVTFEAPARCHQFQPYPHSEKQFNSITVGQSG</sequence>
<name>A0ABD1HX02_SALDI</name>
<evidence type="ECO:0000313" key="1">
    <source>
        <dbReference type="EMBL" id="KAL1560103.1"/>
    </source>
</evidence>
<dbReference type="AlphaFoldDB" id="A0ABD1HX02"/>
<protein>
    <submittedName>
        <fullName evidence="1">Uncharacterized protein</fullName>
    </submittedName>
</protein>
<accession>A0ABD1HX02</accession>
<dbReference type="Proteomes" id="UP001567538">
    <property type="component" value="Unassembled WGS sequence"/>
</dbReference>
<dbReference type="EMBL" id="JBEAFC010000004">
    <property type="protein sequence ID" value="KAL1560103.1"/>
    <property type="molecule type" value="Genomic_DNA"/>
</dbReference>
<comment type="caution">
    <text evidence="1">The sequence shown here is derived from an EMBL/GenBank/DDBJ whole genome shotgun (WGS) entry which is preliminary data.</text>
</comment>
<gene>
    <name evidence="1" type="ORF">AAHA92_10363</name>
</gene>
<evidence type="ECO:0000313" key="2">
    <source>
        <dbReference type="Proteomes" id="UP001567538"/>
    </source>
</evidence>
<organism evidence="1 2">
    <name type="scientific">Salvia divinorum</name>
    <name type="common">Maria pastora</name>
    <name type="synonym">Diviner's sage</name>
    <dbReference type="NCBI Taxonomy" id="28513"/>
    <lineage>
        <taxon>Eukaryota</taxon>
        <taxon>Viridiplantae</taxon>
        <taxon>Streptophyta</taxon>
        <taxon>Embryophyta</taxon>
        <taxon>Tracheophyta</taxon>
        <taxon>Spermatophyta</taxon>
        <taxon>Magnoliopsida</taxon>
        <taxon>eudicotyledons</taxon>
        <taxon>Gunneridae</taxon>
        <taxon>Pentapetalae</taxon>
        <taxon>asterids</taxon>
        <taxon>lamiids</taxon>
        <taxon>Lamiales</taxon>
        <taxon>Lamiaceae</taxon>
        <taxon>Nepetoideae</taxon>
        <taxon>Mentheae</taxon>
        <taxon>Salviinae</taxon>
        <taxon>Salvia</taxon>
        <taxon>Salvia subgen. Calosphace</taxon>
    </lineage>
</organism>
<proteinExistence type="predicted"/>
<reference evidence="1 2" key="1">
    <citation type="submission" date="2024-06" db="EMBL/GenBank/DDBJ databases">
        <title>A chromosome level genome sequence of Diviner's sage (Salvia divinorum).</title>
        <authorList>
            <person name="Ford S.A."/>
            <person name="Ro D.-K."/>
            <person name="Ness R.W."/>
            <person name="Phillips M.A."/>
        </authorList>
    </citation>
    <scope>NUCLEOTIDE SEQUENCE [LARGE SCALE GENOMIC DNA]</scope>
    <source>
        <strain evidence="1">SAF-2024a</strain>
        <tissue evidence="1">Leaf</tissue>
    </source>
</reference>
<keyword evidence="2" id="KW-1185">Reference proteome</keyword>